<dbReference type="EMBL" id="MNAD01001650">
    <property type="protein sequence ID" value="OJT02715.1"/>
    <property type="molecule type" value="Genomic_DNA"/>
</dbReference>
<dbReference type="OrthoDB" id="268763at2759"/>
<evidence type="ECO:0000313" key="5">
    <source>
        <dbReference type="Proteomes" id="UP000184267"/>
    </source>
</evidence>
<protein>
    <submittedName>
        <fullName evidence="4">26S proteasome non-ATPase regulatory subunit 12</fullName>
    </submittedName>
</protein>
<dbReference type="GO" id="GO:0008541">
    <property type="term" value="C:proteasome regulatory particle, lid subcomplex"/>
    <property type="evidence" value="ECO:0007669"/>
    <property type="project" value="TreeGrafter"/>
</dbReference>
<keyword evidence="5" id="KW-1185">Reference proteome</keyword>
<dbReference type="STRING" id="154538.A0A1M2V529"/>
<dbReference type="PANTHER" id="PTHR10855">
    <property type="entry name" value="26S PROTEASOME NON-ATPASE REGULATORY SUBUNIT 12/COP9 SIGNALOSOME COMPLEX SUBUNIT 4"/>
    <property type="match status" value="1"/>
</dbReference>
<accession>A0A1M2V529</accession>
<comment type="similarity">
    <text evidence="1">Belongs to the proteasome subunit p55 family.</text>
</comment>
<dbReference type="Gene3D" id="1.10.10.10">
    <property type="entry name" value="Winged helix-like DNA-binding domain superfamily/Winged helix DNA-binding domain"/>
    <property type="match status" value="1"/>
</dbReference>
<evidence type="ECO:0000313" key="4">
    <source>
        <dbReference type="EMBL" id="OJT02715.1"/>
    </source>
</evidence>
<dbReference type="AlphaFoldDB" id="A0A1M2V529"/>
<gene>
    <name evidence="4" type="ORF">TRAPUB_6709</name>
</gene>
<dbReference type="Pfam" id="PF18098">
    <property type="entry name" value="RPN5_C"/>
    <property type="match status" value="1"/>
</dbReference>
<evidence type="ECO:0000256" key="2">
    <source>
        <dbReference type="ARBA" id="ARBA00022942"/>
    </source>
</evidence>
<sequence length="475" mass="54290">MADPKKQEKDFTKEVDALIAETTTLAASKKLQEALDKIYVLEKQTRNASDLKSTTRLVKEASELCYKARNFKLLNSNISSLSKKHGQLKAAIQAIVEQAYEWLEDIRKTQGTETWLELIETLRTVTEGKIFLETPRARVTLLLAHHHESIAAASTSPASRKETLQLASDLLSDLQVETYSSMDRREKTEFLLEQMRLLIALARLKDSDIGKEGKDSIGGGESEWVKVRVGGRKVNEEFLKDKANEDLKLKYYDMMIQYALYGSTYLDAAKYYHKVWETPSIKEDVNGRGREALEHIVYYVVLAPHDNEQSDMLHRLFADPALPKLELHYALVKCFTTPELMRWPGIEAIYGPHLRKTQVFTSEKLWEDLHTRVIEHNIRIVAQYYTRITLARLTSLLDLTQQQTEEILCRLVVSATVWARIDRPTGIVNFRNSRSAEDVMNDWSSDMQRLLGLVEKTWMGVNAAQAAQSRAIKAA</sequence>
<dbReference type="GO" id="GO:0005737">
    <property type="term" value="C:cytoplasm"/>
    <property type="evidence" value="ECO:0007669"/>
    <property type="project" value="TreeGrafter"/>
</dbReference>
<dbReference type="Pfam" id="PF22241">
    <property type="entry name" value="PSMD12-CSN4_N"/>
    <property type="match status" value="1"/>
</dbReference>
<dbReference type="PROSITE" id="PS50250">
    <property type="entry name" value="PCI"/>
    <property type="match status" value="1"/>
</dbReference>
<dbReference type="InterPro" id="IPR040134">
    <property type="entry name" value="PSMD12/CSN4"/>
</dbReference>
<evidence type="ECO:0000256" key="1">
    <source>
        <dbReference type="ARBA" id="ARBA00006397"/>
    </source>
</evidence>
<evidence type="ECO:0000259" key="3">
    <source>
        <dbReference type="PROSITE" id="PS50250"/>
    </source>
</evidence>
<dbReference type="Pfam" id="PF01399">
    <property type="entry name" value="PCI"/>
    <property type="match status" value="1"/>
</dbReference>
<dbReference type="InterPro" id="IPR036390">
    <property type="entry name" value="WH_DNA-bd_sf"/>
</dbReference>
<reference evidence="4 5" key="1">
    <citation type="submission" date="2016-10" db="EMBL/GenBank/DDBJ databases">
        <title>Genome sequence of the basidiomycete white-rot fungus Trametes pubescens.</title>
        <authorList>
            <person name="Makela M.R."/>
            <person name="Granchi Z."/>
            <person name="Peng M."/>
            <person name="De Vries R.P."/>
            <person name="Grigoriev I."/>
            <person name="Riley R."/>
            <person name="Hilden K."/>
        </authorList>
    </citation>
    <scope>NUCLEOTIDE SEQUENCE [LARGE SCALE GENOMIC DNA]</scope>
    <source>
        <strain evidence="4 5">FBCC735</strain>
    </source>
</reference>
<dbReference type="InterPro" id="IPR054559">
    <property type="entry name" value="PSMD12-CSN4-like_N"/>
</dbReference>
<dbReference type="PANTHER" id="PTHR10855:SF1">
    <property type="entry name" value="26S PROTEASOME NON-ATPASE REGULATORY SUBUNIT 12"/>
    <property type="match status" value="1"/>
</dbReference>
<dbReference type="OMA" id="AENEMFK"/>
<dbReference type="GO" id="GO:0005634">
    <property type="term" value="C:nucleus"/>
    <property type="evidence" value="ECO:0007669"/>
    <property type="project" value="UniProtKB-ARBA"/>
</dbReference>
<dbReference type="Proteomes" id="UP000184267">
    <property type="component" value="Unassembled WGS sequence"/>
</dbReference>
<comment type="caution">
    <text evidence="4">The sequence shown here is derived from an EMBL/GenBank/DDBJ whole genome shotgun (WGS) entry which is preliminary data.</text>
</comment>
<dbReference type="SMART" id="SM00088">
    <property type="entry name" value="PINT"/>
    <property type="match status" value="1"/>
</dbReference>
<feature type="domain" description="PCI" evidence="3">
    <location>
        <begin position="264"/>
        <end position="435"/>
    </location>
</feature>
<name>A0A1M2V529_TRAPU</name>
<dbReference type="SUPFAM" id="SSF46785">
    <property type="entry name" value="Winged helix' DNA-binding domain"/>
    <property type="match status" value="1"/>
</dbReference>
<organism evidence="4 5">
    <name type="scientific">Trametes pubescens</name>
    <name type="common">White-rot fungus</name>
    <dbReference type="NCBI Taxonomy" id="154538"/>
    <lineage>
        <taxon>Eukaryota</taxon>
        <taxon>Fungi</taxon>
        <taxon>Dikarya</taxon>
        <taxon>Basidiomycota</taxon>
        <taxon>Agaricomycotina</taxon>
        <taxon>Agaricomycetes</taxon>
        <taxon>Polyporales</taxon>
        <taxon>Polyporaceae</taxon>
        <taxon>Trametes</taxon>
    </lineage>
</organism>
<dbReference type="InterPro" id="IPR036388">
    <property type="entry name" value="WH-like_DNA-bd_sf"/>
</dbReference>
<proteinExistence type="inferred from homology"/>
<keyword evidence="2 4" id="KW-0647">Proteasome</keyword>
<dbReference type="InterPro" id="IPR040896">
    <property type="entry name" value="RPN5_C"/>
</dbReference>
<dbReference type="FunFam" id="1.10.10.10:FF:000070">
    <property type="entry name" value="26S proteasome non-ATPase regulatory subunit 12"/>
    <property type="match status" value="1"/>
</dbReference>
<dbReference type="InterPro" id="IPR000717">
    <property type="entry name" value="PCI_dom"/>
</dbReference>